<protein>
    <submittedName>
        <fullName evidence="1">11376_t:CDS:1</fullName>
    </submittedName>
</protein>
<organism evidence="1 2">
    <name type="scientific">Scutellospora calospora</name>
    <dbReference type="NCBI Taxonomy" id="85575"/>
    <lineage>
        <taxon>Eukaryota</taxon>
        <taxon>Fungi</taxon>
        <taxon>Fungi incertae sedis</taxon>
        <taxon>Mucoromycota</taxon>
        <taxon>Glomeromycotina</taxon>
        <taxon>Glomeromycetes</taxon>
        <taxon>Diversisporales</taxon>
        <taxon>Gigasporaceae</taxon>
        <taxon>Scutellospora</taxon>
    </lineage>
</organism>
<sequence length="216" mass="24981">LEEMCPVVKDYVDDTTKKRLEKIEWVIDIEFEDVKGMFDPIIGRIIRLIRGQLDKCNNCAAMFLVGGFSESKYLRKRIKKEFKKIPVIASPDKPIAAIVRGAVSYGLDMTIVKSRVLRYTYGIMSLPDWKPGDPKDRKTPDGKIYRFHTLIQRGKEVNVNEEVSDLLRVAYPDQRDMRMDIYVTRSYNAKYCDEPGVELLGKFTINMPDIHLGLNR</sequence>
<keyword evidence="2" id="KW-1185">Reference proteome</keyword>
<feature type="non-terminal residue" evidence="1">
    <location>
        <position position="1"/>
    </location>
</feature>
<comment type="caution">
    <text evidence="1">The sequence shown here is derived from an EMBL/GenBank/DDBJ whole genome shotgun (WGS) entry which is preliminary data.</text>
</comment>
<name>A0ACA9LYE8_9GLOM</name>
<evidence type="ECO:0000313" key="1">
    <source>
        <dbReference type="EMBL" id="CAG8554776.1"/>
    </source>
</evidence>
<gene>
    <name evidence="1" type="ORF">SCALOS_LOCUS5303</name>
</gene>
<proteinExistence type="predicted"/>
<reference evidence="1" key="1">
    <citation type="submission" date="2021-06" db="EMBL/GenBank/DDBJ databases">
        <authorList>
            <person name="Kallberg Y."/>
            <person name="Tangrot J."/>
            <person name="Rosling A."/>
        </authorList>
    </citation>
    <scope>NUCLEOTIDE SEQUENCE</scope>
    <source>
        <strain evidence="1">AU212A</strain>
    </source>
</reference>
<evidence type="ECO:0000313" key="2">
    <source>
        <dbReference type="Proteomes" id="UP000789860"/>
    </source>
</evidence>
<accession>A0ACA9LYE8</accession>
<dbReference type="EMBL" id="CAJVPM010008402">
    <property type="protein sequence ID" value="CAG8554776.1"/>
    <property type="molecule type" value="Genomic_DNA"/>
</dbReference>
<dbReference type="Proteomes" id="UP000789860">
    <property type="component" value="Unassembled WGS sequence"/>
</dbReference>